<evidence type="ECO:0000256" key="1">
    <source>
        <dbReference type="SAM" id="MobiDB-lite"/>
    </source>
</evidence>
<sequence length="102" mass="11175">MINLKLSKKEAKKRDMPQPVSGTDNYPWGTTLSFEDETLGKIKALQGIEAGTMVNIRAVGKVVTISMSDHDKGKDHKSITIQLQQIDIGNAESAEAAFNEED</sequence>
<feature type="region of interest" description="Disordered" evidence="1">
    <location>
        <begin position="1"/>
        <end position="29"/>
    </location>
</feature>
<dbReference type="Pfam" id="PF21628">
    <property type="entry name" value="Gp10-like"/>
    <property type="match status" value="1"/>
</dbReference>
<accession>A0A6M3IMQ1</accession>
<name>A0A6M3IMQ1_9ZZZZ</name>
<feature type="compositionally biased region" description="Polar residues" evidence="1">
    <location>
        <begin position="20"/>
        <end position="29"/>
    </location>
</feature>
<protein>
    <submittedName>
        <fullName evidence="2">Putative capsid protein</fullName>
    </submittedName>
</protein>
<dbReference type="InterPro" id="IPR049302">
    <property type="entry name" value="Gp10-like"/>
</dbReference>
<gene>
    <name evidence="2" type="ORF">MM415B01461_0016</name>
</gene>
<dbReference type="EMBL" id="MT141320">
    <property type="protein sequence ID" value="QJA58377.1"/>
    <property type="molecule type" value="Genomic_DNA"/>
</dbReference>
<feature type="compositionally biased region" description="Basic and acidic residues" evidence="1">
    <location>
        <begin position="7"/>
        <end position="16"/>
    </location>
</feature>
<proteinExistence type="predicted"/>
<evidence type="ECO:0000313" key="2">
    <source>
        <dbReference type="EMBL" id="QJA58377.1"/>
    </source>
</evidence>
<dbReference type="AlphaFoldDB" id="A0A6M3IMQ1"/>
<organism evidence="2">
    <name type="scientific">viral metagenome</name>
    <dbReference type="NCBI Taxonomy" id="1070528"/>
    <lineage>
        <taxon>unclassified sequences</taxon>
        <taxon>metagenomes</taxon>
        <taxon>organismal metagenomes</taxon>
    </lineage>
</organism>
<reference evidence="2" key="1">
    <citation type="submission" date="2020-03" db="EMBL/GenBank/DDBJ databases">
        <title>The deep terrestrial virosphere.</title>
        <authorList>
            <person name="Holmfeldt K."/>
            <person name="Nilsson E."/>
            <person name="Simone D."/>
            <person name="Lopez-Fernandez M."/>
            <person name="Wu X."/>
            <person name="de Brujin I."/>
            <person name="Lundin D."/>
            <person name="Andersson A."/>
            <person name="Bertilsson S."/>
            <person name="Dopson M."/>
        </authorList>
    </citation>
    <scope>NUCLEOTIDE SEQUENCE</scope>
    <source>
        <strain evidence="2">MM415B01461</strain>
    </source>
</reference>